<evidence type="ECO:0008006" key="9">
    <source>
        <dbReference type="Google" id="ProtNLM"/>
    </source>
</evidence>
<protein>
    <recommendedName>
        <fullName evidence="9">Transcription factor domain-containing protein</fullName>
    </recommendedName>
</protein>
<feature type="region of interest" description="Disordered" evidence="6">
    <location>
        <begin position="105"/>
        <end position="140"/>
    </location>
</feature>
<feature type="compositionally biased region" description="Basic residues" evidence="6">
    <location>
        <begin position="203"/>
        <end position="218"/>
    </location>
</feature>
<dbReference type="STRING" id="5627.A0A1C7M770"/>
<dbReference type="PANTHER" id="PTHR47338:SF5">
    <property type="entry name" value="ZN(II)2CYS6 TRANSCRIPTION FACTOR (EUROFUNG)"/>
    <property type="match status" value="1"/>
</dbReference>
<dbReference type="InterPro" id="IPR036864">
    <property type="entry name" value="Zn2-C6_fun-type_DNA-bd_sf"/>
</dbReference>
<evidence type="ECO:0000313" key="7">
    <source>
        <dbReference type="EMBL" id="OBZ70894.1"/>
    </source>
</evidence>
<comment type="subcellular location">
    <subcellularLocation>
        <location evidence="1">Nucleus</location>
    </subcellularLocation>
</comment>
<dbReference type="GO" id="GO:0008270">
    <property type="term" value="F:zinc ion binding"/>
    <property type="evidence" value="ECO:0007669"/>
    <property type="project" value="InterPro"/>
</dbReference>
<feature type="compositionally biased region" description="Polar residues" evidence="6">
    <location>
        <begin position="105"/>
        <end position="129"/>
    </location>
</feature>
<dbReference type="CDD" id="cd00067">
    <property type="entry name" value="GAL4"/>
    <property type="match status" value="1"/>
</dbReference>
<evidence type="ECO:0000313" key="8">
    <source>
        <dbReference type="Proteomes" id="UP000092993"/>
    </source>
</evidence>
<evidence type="ECO:0000256" key="1">
    <source>
        <dbReference type="ARBA" id="ARBA00004123"/>
    </source>
</evidence>
<name>A0A1C7M770_GRIFR</name>
<comment type="caution">
    <text evidence="7">The sequence shown here is derived from an EMBL/GenBank/DDBJ whole genome shotgun (WGS) entry which is preliminary data.</text>
</comment>
<feature type="region of interest" description="Disordered" evidence="6">
    <location>
        <begin position="34"/>
        <end position="72"/>
    </location>
</feature>
<dbReference type="PANTHER" id="PTHR47338">
    <property type="entry name" value="ZN(II)2CYS6 TRANSCRIPTION FACTOR (EUROFUNG)-RELATED"/>
    <property type="match status" value="1"/>
</dbReference>
<evidence type="ECO:0000256" key="3">
    <source>
        <dbReference type="ARBA" id="ARBA00023015"/>
    </source>
</evidence>
<organism evidence="7 8">
    <name type="scientific">Grifola frondosa</name>
    <name type="common">Maitake</name>
    <name type="synonym">Polyporus frondosus</name>
    <dbReference type="NCBI Taxonomy" id="5627"/>
    <lineage>
        <taxon>Eukaryota</taxon>
        <taxon>Fungi</taxon>
        <taxon>Dikarya</taxon>
        <taxon>Basidiomycota</taxon>
        <taxon>Agaricomycotina</taxon>
        <taxon>Agaricomycetes</taxon>
        <taxon>Polyporales</taxon>
        <taxon>Grifolaceae</taxon>
        <taxon>Grifola</taxon>
    </lineage>
</organism>
<dbReference type="Gene3D" id="4.10.240.10">
    <property type="entry name" value="Zn(2)-C6 fungal-type DNA-binding domain"/>
    <property type="match status" value="1"/>
</dbReference>
<feature type="compositionally biased region" description="Polar residues" evidence="6">
    <location>
        <begin position="51"/>
        <end position="62"/>
    </location>
</feature>
<reference evidence="7 8" key="1">
    <citation type="submission" date="2016-03" db="EMBL/GenBank/DDBJ databases">
        <title>Whole genome sequencing of Grifola frondosa 9006-11.</title>
        <authorList>
            <person name="Min B."/>
            <person name="Park H."/>
            <person name="Kim J.-G."/>
            <person name="Cho H."/>
            <person name="Oh Y.-L."/>
            <person name="Kong W.-S."/>
            <person name="Choi I.-G."/>
        </authorList>
    </citation>
    <scope>NUCLEOTIDE SEQUENCE [LARGE SCALE GENOMIC DNA]</scope>
    <source>
        <strain evidence="7 8">9006-11</strain>
    </source>
</reference>
<evidence type="ECO:0000256" key="5">
    <source>
        <dbReference type="ARBA" id="ARBA00023242"/>
    </source>
</evidence>
<accession>A0A1C7M770</accession>
<dbReference type="InterPro" id="IPR001138">
    <property type="entry name" value="Zn2Cys6_DnaBD"/>
</dbReference>
<keyword evidence="8" id="KW-1185">Reference proteome</keyword>
<sequence>MTASHTLPLFHKQADSASVESGFEGSSYTPVCCGDISTRGDPSGDPDNFFGMSQQTKNAQPSPSGPHDVDLGSIMIPQSFHSLQDPFFQNAHLAFNNSDYQSRPNTSGLGFPVTSGSHSSASNATYSPPSRSPEGVEGSVNTQCNSLQINLLGPTGNRGDVYTSHVSNGGRNRKIGCDGARPMCRNCGRRADIGELCSYDPKPKRRGPDRQPGARKRSTTGVASDRLPRRRRRNLDSSSTATRKKPEAQVLSTGYAVDQTLSAIFDDISGTIALPQTEPTVIDDELFPLYNDGHEGIPVIPYNASAQFQQAQPLGSVPNIGYDADNFLAAFSSISCPLVIGDNRWDEELDERIEDANVIGAEPGLQFTRETWWDALLSQYALIHDGNPSLTVGLRETASRRIMMDLRKLFHSVPFWFNFINVPRFFGALLDPSTRNTLQPSLILSALAVATFVQSSESGLGLRGRVRALALQEQAQSALEASLNAGWIDCGLVQASLLIGFFEISAHPLHNTERTRSALGMLDALVRSLGLTALDADDPRVSVFLPHLVPTVPASSPALGIQEDQWNLSGPNSPQGCSCSSYTLVHACPEAVEYAPLMCGTSAWTDVSEGEIRKEECRRLAWSSLMIAASHSSYTSSDSAISPQMDLFIMDPANVACVRMRLDPSLSDAEKAQFAFTAWLEMDAIENAMARHTCSDTQIFLQGREILFNSRMHISFDFQRYIPQAYAGSGTELLFYDKKAEDWLKHQAGVARHFNAVVNGLSTRPFLIFWLLSQITRCLTLWSYNSTLTLALDVAKSFLICTEHLMAIWPCPAQYRRYKILHERLTPACYAAGVPPPPAGLIASPMLL</sequence>
<dbReference type="GO" id="GO:0000981">
    <property type="term" value="F:DNA-binding transcription factor activity, RNA polymerase II-specific"/>
    <property type="evidence" value="ECO:0007669"/>
    <property type="project" value="InterPro"/>
</dbReference>
<evidence type="ECO:0000256" key="2">
    <source>
        <dbReference type="ARBA" id="ARBA00022723"/>
    </source>
</evidence>
<dbReference type="EMBL" id="LUGG01000013">
    <property type="protein sequence ID" value="OBZ70894.1"/>
    <property type="molecule type" value="Genomic_DNA"/>
</dbReference>
<dbReference type="AlphaFoldDB" id="A0A1C7M770"/>
<keyword evidence="5" id="KW-0539">Nucleus</keyword>
<keyword evidence="2" id="KW-0479">Metal-binding</keyword>
<feature type="region of interest" description="Disordered" evidence="6">
    <location>
        <begin position="195"/>
        <end position="248"/>
    </location>
</feature>
<keyword evidence="4" id="KW-0804">Transcription</keyword>
<evidence type="ECO:0000256" key="4">
    <source>
        <dbReference type="ARBA" id="ARBA00023163"/>
    </source>
</evidence>
<gene>
    <name evidence="7" type="ORF">A0H81_09169</name>
</gene>
<proteinExistence type="predicted"/>
<dbReference type="Proteomes" id="UP000092993">
    <property type="component" value="Unassembled WGS sequence"/>
</dbReference>
<keyword evidence="3" id="KW-0805">Transcription regulation</keyword>
<dbReference type="InterPro" id="IPR050815">
    <property type="entry name" value="TF_fung"/>
</dbReference>
<evidence type="ECO:0000256" key="6">
    <source>
        <dbReference type="SAM" id="MobiDB-lite"/>
    </source>
</evidence>
<dbReference type="OrthoDB" id="2123952at2759"/>
<dbReference type="GO" id="GO:0005634">
    <property type="term" value="C:nucleus"/>
    <property type="evidence" value="ECO:0007669"/>
    <property type="project" value="UniProtKB-SubCell"/>
</dbReference>